<keyword evidence="1" id="KW-0472">Membrane</keyword>
<dbReference type="STRING" id="311334.SAMN05421846_11079"/>
<evidence type="ECO:0000313" key="2">
    <source>
        <dbReference type="EMBL" id="SDI59847.1"/>
    </source>
</evidence>
<evidence type="ECO:0000313" key="3">
    <source>
        <dbReference type="Proteomes" id="UP000198869"/>
    </source>
</evidence>
<sequence>MKVKTLVLSRHTFRNLTRVLLLILWFSSLMVKAQIFSEERFNIYVSDGAFIYSAELSENAGLKQASVSDKHKESSSHFRKKKVKEQACHFRKGNSKTLAYSYRSNHPKRHTWGISGSNRWMGILCHNKISGYGILVAPFFYDLLLLLAMMLFLWSFYNSLSLNKICIFFCCRPPPGKYIV</sequence>
<proteinExistence type="predicted"/>
<keyword evidence="3" id="KW-1185">Reference proteome</keyword>
<name>A0A1G8LWI8_9FLAO</name>
<gene>
    <name evidence="2" type="ORF">SAMN05421846_11079</name>
</gene>
<accession>A0A1G8LWI8</accession>
<dbReference type="AlphaFoldDB" id="A0A1G8LWI8"/>
<dbReference type="Proteomes" id="UP000198869">
    <property type="component" value="Unassembled WGS sequence"/>
</dbReference>
<keyword evidence="1" id="KW-0812">Transmembrane</keyword>
<reference evidence="3" key="1">
    <citation type="submission" date="2016-10" db="EMBL/GenBank/DDBJ databases">
        <authorList>
            <person name="Varghese N."/>
            <person name="Submissions S."/>
        </authorList>
    </citation>
    <scope>NUCLEOTIDE SEQUENCE [LARGE SCALE GENOMIC DNA]</scope>
    <source>
        <strain evidence="3">DSM 17071</strain>
    </source>
</reference>
<dbReference type="OrthoDB" id="9919387at2"/>
<evidence type="ECO:0000256" key="1">
    <source>
        <dbReference type="SAM" id="Phobius"/>
    </source>
</evidence>
<protein>
    <submittedName>
        <fullName evidence="2">Uncharacterized protein</fullName>
    </submittedName>
</protein>
<keyword evidence="1" id="KW-1133">Transmembrane helix</keyword>
<organism evidence="2 3">
    <name type="scientific">Chryseobacterium taeanense</name>
    <dbReference type="NCBI Taxonomy" id="311334"/>
    <lineage>
        <taxon>Bacteria</taxon>
        <taxon>Pseudomonadati</taxon>
        <taxon>Bacteroidota</taxon>
        <taxon>Flavobacteriia</taxon>
        <taxon>Flavobacteriales</taxon>
        <taxon>Weeksellaceae</taxon>
        <taxon>Chryseobacterium group</taxon>
        <taxon>Chryseobacterium</taxon>
    </lineage>
</organism>
<dbReference type="RefSeq" id="WP_139164633.1">
    <property type="nucleotide sequence ID" value="NZ_FNDW01000010.1"/>
</dbReference>
<dbReference type="EMBL" id="FNDW01000010">
    <property type="protein sequence ID" value="SDI59847.1"/>
    <property type="molecule type" value="Genomic_DNA"/>
</dbReference>
<feature type="transmembrane region" description="Helical" evidence="1">
    <location>
        <begin position="132"/>
        <end position="154"/>
    </location>
</feature>